<evidence type="ECO:0000259" key="1">
    <source>
        <dbReference type="PROSITE" id="PS50878"/>
    </source>
</evidence>
<evidence type="ECO:0000313" key="2">
    <source>
        <dbReference type="EMBL" id="CAH2083315.1"/>
    </source>
</evidence>
<dbReference type="SUPFAM" id="SSF56672">
    <property type="entry name" value="DNA/RNA polymerases"/>
    <property type="match status" value="1"/>
</dbReference>
<dbReference type="InterPro" id="IPR043502">
    <property type="entry name" value="DNA/RNA_pol_sf"/>
</dbReference>
<evidence type="ECO:0000313" key="3">
    <source>
        <dbReference type="Proteomes" id="UP001153954"/>
    </source>
</evidence>
<comment type="caution">
    <text evidence="2">The sequence shown here is derived from an EMBL/GenBank/DDBJ whole genome shotgun (WGS) entry which is preliminary data.</text>
</comment>
<protein>
    <recommendedName>
        <fullName evidence="1">Reverse transcriptase domain-containing protein</fullName>
    </recommendedName>
</protein>
<dbReference type="EMBL" id="CAKOGL010000001">
    <property type="protein sequence ID" value="CAH2083315.1"/>
    <property type="molecule type" value="Genomic_DNA"/>
</dbReference>
<keyword evidence="3" id="KW-1185">Reference proteome</keyword>
<dbReference type="CDD" id="cd01650">
    <property type="entry name" value="RT_nLTR_like"/>
    <property type="match status" value="1"/>
</dbReference>
<proteinExistence type="predicted"/>
<accession>A0AAU9T9W4</accession>
<dbReference type="GO" id="GO:0071897">
    <property type="term" value="P:DNA biosynthetic process"/>
    <property type="evidence" value="ECO:0007669"/>
    <property type="project" value="UniProtKB-ARBA"/>
</dbReference>
<organism evidence="2 3">
    <name type="scientific">Euphydryas editha</name>
    <name type="common">Edith's checkerspot</name>
    <dbReference type="NCBI Taxonomy" id="104508"/>
    <lineage>
        <taxon>Eukaryota</taxon>
        <taxon>Metazoa</taxon>
        <taxon>Ecdysozoa</taxon>
        <taxon>Arthropoda</taxon>
        <taxon>Hexapoda</taxon>
        <taxon>Insecta</taxon>
        <taxon>Pterygota</taxon>
        <taxon>Neoptera</taxon>
        <taxon>Endopterygota</taxon>
        <taxon>Lepidoptera</taxon>
        <taxon>Glossata</taxon>
        <taxon>Ditrysia</taxon>
        <taxon>Papilionoidea</taxon>
        <taxon>Nymphalidae</taxon>
        <taxon>Nymphalinae</taxon>
        <taxon>Euphydryas</taxon>
    </lineage>
</organism>
<dbReference type="PROSITE" id="PS50878">
    <property type="entry name" value="RT_POL"/>
    <property type="match status" value="1"/>
</dbReference>
<feature type="domain" description="Reverse transcriptase" evidence="1">
    <location>
        <begin position="306"/>
        <end position="571"/>
    </location>
</feature>
<dbReference type="InterPro" id="IPR000477">
    <property type="entry name" value="RT_dom"/>
</dbReference>
<reference evidence="2" key="1">
    <citation type="submission" date="2022-03" db="EMBL/GenBank/DDBJ databases">
        <authorList>
            <person name="Tunstrom K."/>
        </authorList>
    </citation>
    <scope>NUCLEOTIDE SEQUENCE</scope>
</reference>
<dbReference type="Pfam" id="PF00078">
    <property type="entry name" value="RVT_1"/>
    <property type="match status" value="1"/>
</dbReference>
<dbReference type="Proteomes" id="UP001153954">
    <property type="component" value="Unassembled WGS sequence"/>
</dbReference>
<dbReference type="PANTHER" id="PTHR33332">
    <property type="entry name" value="REVERSE TRANSCRIPTASE DOMAIN-CONTAINING PROTEIN"/>
    <property type="match status" value="1"/>
</dbReference>
<gene>
    <name evidence="2" type="ORF">EEDITHA_LOCUS50</name>
</gene>
<dbReference type="AlphaFoldDB" id="A0AAU9T9W4"/>
<sequence>MALNNITQRNPVPNEDGRVLDLVLTNCTTLEVSNSSNIISKIDRKHPPLLITVPELIPHFLKPARSPRHNFFKANYDLILAHLKEINWSKQFDKCQNVNEMTAVFYCILNDTVERYVPISRPKRSGFPSWFSKSLIKIILEKESKRKKFMKYKNPRDRLEYELLRERSKKIIDACLQNYKKRVEDNIIRNPKCFWNFIKDRRGGETTIPAEMTLDDQTANTGTKIAELFAKHFSSVFSNIILPDSLESTVHGLPYLSKIKFGEQEIKRAIKKLDIFKGAGPDEIPPIFVKRCGPTLALPLSILFNRSLHDGVFPELWKKAKIVPVYKKGDNKDIKNYRPISILSCIPKLFESLVCPIVTRHLESQISEYQHGFRKGRSVQTNLVSFMSYLSKEIDRRQQVDSIYMDFSSAFDKVCHSRLIHKLRGSGVGGTLLEWFKSYLAKRLQFVVLNGHISHEYVACSGVPQGSHLGPVLFSVFINDISSSVNHCKYSLFADDFKIFKTVSSNNDVELIQADLDGINMWCELNGMIINTNKSYHIKYTKKKVQLQSSYKLQSDTLQEVKEIRDLGVIMDTQLKFKVHMDTIVKQAARMLGFLKRNTKGFVSPQTKIMLYNSLVRSKLEFASVVWSPQYTAPSQRLERLQRSFTRYLAYHTSGISHKATYDLRLKHFKMISLHNRRIILDLTFLKKLISGQIACSELLDKINFKVPYRYPRNPITNILVEPIGRTNALKHSSLSRMCSEYNRFSASIKDFDIFHDSSTSLKKKLTAHFCS</sequence>
<name>A0AAU9T9W4_EUPED</name>
<dbReference type="PRINTS" id="PR01345">
    <property type="entry name" value="CERVTRCPTASE"/>
</dbReference>